<organism evidence="1">
    <name type="scientific">marine metagenome</name>
    <dbReference type="NCBI Taxonomy" id="408172"/>
    <lineage>
        <taxon>unclassified sequences</taxon>
        <taxon>metagenomes</taxon>
        <taxon>ecological metagenomes</taxon>
    </lineage>
</organism>
<dbReference type="AlphaFoldDB" id="A0A382IGL2"/>
<protein>
    <submittedName>
        <fullName evidence="1">Uncharacterized protein</fullName>
    </submittedName>
</protein>
<proteinExistence type="predicted"/>
<accession>A0A382IGL2</accession>
<evidence type="ECO:0000313" key="1">
    <source>
        <dbReference type="EMBL" id="SVB98766.1"/>
    </source>
</evidence>
<feature type="non-terminal residue" evidence="1">
    <location>
        <position position="1"/>
    </location>
</feature>
<reference evidence="1" key="1">
    <citation type="submission" date="2018-05" db="EMBL/GenBank/DDBJ databases">
        <authorList>
            <person name="Lanie J.A."/>
            <person name="Ng W.-L."/>
            <person name="Kazmierczak K.M."/>
            <person name="Andrzejewski T.M."/>
            <person name="Davidsen T.M."/>
            <person name="Wayne K.J."/>
            <person name="Tettelin H."/>
            <person name="Glass J.I."/>
            <person name="Rusch D."/>
            <person name="Podicherti R."/>
            <person name="Tsui H.-C.T."/>
            <person name="Winkler M.E."/>
        </authorList>
    </citation>
    <scope>NUCLEOTIDE SEQUENCE</scope>
</reference>
<gene>
    <name evidence="1" type="ORF">METZ01_LOCUS251620</name>
</gene>
<dbReference type="EMBL" id="UINC01067264">
    <property type="protein sequence ID" value="SVB98766.1"/>
    <property type="molecule type" value="Genomic_DNA"/>
</dbReference>
<sequence>REVVLRQPRISDQILGRCGPKNQ</sequence>
<name>A0A382IGL2_9ZZZZ</name>